<dbReference type="GO" id="GO:0008107">
    <property type="term" value="F:galactoside 2-alpha-L-fucosyltransferase activity"/>
    <property type="evidence" value="ECO:0007669"/>
    <property type="project" value="InterPro"/>
</dbReference>
<evidence type="ECO:0000256" key="1">
    <source>
        <dbReference type="ARBA" id="ARBA00022676"/>
    </source>
</evidence>
<keyword evidence="2" id="KW-0808">Transferase</keyword>
<dbReference type="InterPro" id="IPR002516">
    <property type="entry name" value="Glyco_trans_11"/>
</dbReference>
<dbReference type="PANTHER" id="PTHR11927">
    <property type="entry name" value="GALACTOSIDE 2-L-FUCOSYLTRANSFERASE"/>
    <property type="match status" value="1"/>
</dbReference>
<organism evidence="3">
    <name type="scientific">viral metagenome</name>
    <dbReference type="NCBI Taxonomy" id="1070528"/>
    <lineage>
        <taxon>unclassified sequences</taxon>
        <taxon>metagenomes</taxon>
        <taxon>organismal metagenomes</taxon>
    </lineage>
</organism>
<accession>A0A6C0HQZ6</accession>
<evidence type="ECO:0000256" key="2">
    <source>
        <dbReference type="ARBA" id="ARBA00022679"/>
    </source>
</evidence>
<dbReference type="PANTHER" id="PTHR11927:SF9">
    <property type="entry name" value="L-FUCOSYLTRANSFERASE"/>
    <property type="match status" value="1"/>
</dbReference>
<dbReference type="GO" id="GO:0005975">
    <property type="term" value="P:carbohydrate metabolic process"/>
    <property type="evidence" value="ECO:0007669"/>
    <property type="project" value="InterPro"/>
</dbReference>
<protein>
    <recommendedName>
        <fullName evidence="4">Alpha-1,2-fucosyltransferase</fullName>
    </recommendedName>
</protein>
<evidence type="ECO:0008006" key="4">
    <source>
        <dbReference type="Google" id="ProtNLM"/>
    </source>
</evidence>
<proteinExistence type="predicted"/>
<dbReference type="AlphaFoldDB" id="A0A6C0HQZ6"/>
<dbReference type="CDD" id="cd11301">
    <property type="entry name" value="Fut1_Fut2_like"/>
    <property type="match status" value="1"/>
</dbReference>
<dbReference type="Pfam" id="PF01531">
    <property type="entry name" value="Glyco_transf_11"/>
    <property type="match status" value="1"/>
</dbReference>
<evidence type="ECO:0000313" key="3">
    <source>
        <dbReference type="EMBL" id="QHT82854.1"/>
    </source>
</evidence>
<name>A0A6C0HQZ6_9ZZZZ</name>
<sequence length="275" mass="32716">MISCELMGGLGNQLFQIFTTISYAIKHKQSFSFLYTNVVGDRPTYWNNFFGSLKNFTTHSRPQLFYIKETGFHYEELPEPSQNENTSLFGYFQSYKYFEQHWNTLSRLIRLEDQKSAIRNKYNHNYDNLVSLHFRLGDYKHLQHCHPIMKYEYYRNSIQHISASTNNGKLKVLYFCEKEDDGDVQIIIDGLQNQFPDCRFVKIDHGIVDWEQLLMMSLCRHNIIANSTFSWWGAYFNSHEDKIICYPDIWFGPAIPHNNLNDLFPETWTKITTNY</sequence>
<reference evidence="3" key="1">
    <citation type="journal article" date="2020" name="Nature">
        <title>Giant virus diversity and host interactions through global metagenomics.</title>
        <authorList>
            <person name="Schulz F."/>
            <person name="Roux S."/>
            <person name="Paez-Espino D."/>
            <person name="Jungbluth S."/>
            <person name="Walsh D.A."/>
            <person name="Denef V.J."/>
            <person name="McMahon K.D."/>
            <person name="Konstantinidis K.T."/>
            <person name="Eloe-Fadrosh E.A."/>
            <person name="Kyrpides N.C."/>
            <person name="Woyke T."/>
        </authorList>
    </citation>
    <scope>NUCLEOTIDE SEQUENCE</scope>
    <source>
        <strain evidence="3">GVMAG-M-3300023184-165</strain>
    </source>
</reference>
<dbReference type="EMBL" id="MN740004">
    <property type="protein sequence ID" value="QHT82854.1"/>
    <property type="molecule type" value="Genomic_DNA"/>
</dbReference>
<dbReference type="GO" id="GO:0016020">
    <property type="term" value="C:membrane"/>
    <property type="evidence" value="ECO:0007669"/>
    <property type="project" value="InterPro"/>
</dbReference>
<keyword evidence="1" id="KW-0328">Glycosyltransferase</keyword>